<sequence>MASTQNCAVDQVVDTRMAELDPKWDLEALLGAAHWALGLLRVSLEAWLSLVRRQSSARIRGRCLEERWLVPRIHRRTIESWRVAAEHRMRLRQCLSKQSQRLLQGGFRDWQLASRRSQRLRHLERKQRVWLVHRIADAWRCEASSCANLRRRLRCLGQTQVVRRSAKVIGAWQQRAQMLGTFRRTSRQRELRVVEMALLAWRQRCSELLWYRSRREQKLERQHLLWALRSWAWTLQVQNRLRLRESTQRLSVLRQACLAWQLWTCQLLLGYSRLRARRGERFLRHSWAQWRQILQVARAANLVSRSQVRTLLARCLGPWRRRSLGRRRDRGAAAKLESLVEHRRVMVAFQYWIDACPVAHAIDAKQTDDSAAEQGGSKGLLHSLQSSGCSLGEGPSGRKQSSPVASLSPTSHPSGRKRSSPLVSLSPTPHSSPKPKGTTLAASPLASLPSPSRSPTGRTLAASPLASLPSPSRSRLPSPARSPEPFALHSSKAVQSSPSAGVEDLVLRSSGDSARWPQRYRSSPADSPKVQPPSYRFQTVLEMPPWPADALRRAHAEALKDTAAGLAAESQSGNSEAATSGDPEVVAAAAAGADRKAEEEEEEEQQQEKSAEDSAHQKRAAEEAAAAEAAMRAEEEEAERRAAEEAERMESEEAERKAAAEEVERKTAVEVERKAAAEVERKEAAEAKRKTAVEVARRAAEEAERTAAEEAEKNAEELTRKLAEEDVRKAAVELERKAAAEVERRAGEEAERMAAEEAEKNAEELARKLAEEGVRKAEAEVERKAAAEVKRRAAEEVERMASEEAERKAAAEEVRKAAEEVERKAAEVARKLADEAERTAAEEVERKAAAEDERRAAEEVERNAAAEEFARKLADEAERTAAEEAERKAAEEAERKAAAEVERRAAEESQRRAQAEAERRAASAAAVADARQKAAAAATIAAATTATTTTATTAEAAATATNRLTTATPRQIAAAAPAATPIAALLARAWGGWSARSRLVAEWLRSTRRLRGADEGQGIGRRDVLRRWATATAELAAERKAPEDSGQRFVWRCMQKVKLLAAHARIRGARDARCSRAVLGSWKQVFYADRLRRRLLLGGCLQEWRSLISSTRTAASDCCEVQLRRQLGNSLARWRRRTASTVRCRQAILVRGRRHLQRCLVVLLALSRSRRAGEVVRQRRAKASLAVWAPAAAVRRQLNSMTASSDAGLANLRCFVWHWRDGCHLPGLLVSWRHAAQVQRQERCEEQELAGARLVLRPRCLSAVFTAWEGHSAAARRAKGAEAAAQRACVRRRLSTVFAVWARLLVAARCAKGAEAAAHRQRQRAAMGLWVATARSQRRLASLQSGMRRQLLYEALASWIQLQGRCRAAREVQNRASLRQLREAIRPWGCAWRASRFWLRGSGAAALLQGGALSAWRTAVAVLKAELEALAIFGVRLWRAAVEVARDEFLLRCLRSWRLAAGVLRSRRRALKLILAAWIVEVGESRRLLVARCFKGWRRRQAAGTAARTLLAFILDAWQRALTAAAADMASASLRRSLFGWRDVRASAAASRRLGAAALGAWRIHLAFAQATALWRSLHFWRRAASLLAANRFLAGCVVIAWREAVRAERFRSLQRCLRLWSRAAQQSAAFRRSAGELLRAWREAAMVSRGAAFGRLLRRWQCSAALTAGQRQVLTSWLGAVLAQRSLARRRCFRVWRGRTAAAIDSRNVAQGALHGWRQAAAEARRAALRRSICRWRQAARLAVVERCLQSAAIVEWRSAVLAIRQALASRALLSWRAAKALASRDCRLAAASVACWRAALDERRAFATKMRRFWWCCERSNVLAAQSSAREAAGHFWAWRSYASGMAARRGLYVRAMQEARLRPLRLAFRSFRKAFTQQGRNREATALLRATQRLLQAPLLSSLTTWRQRAVLARRSELRAREALRCSLEAWRCKVDTRSGFKAGVARLHRLSLAVGFLGFLRGCRASRRPPIKASELEAAGAGLARKRLRCSSARFLRAWQISAQVSLMYRWFTTWHRETVAARFARRRACRRPLRLWRSQAEASLSSRRRCVMACSFADRKLFRLLVLLKVIIVLFV</sequence>
<feature type="compositionally biased region" description="Polar residues" evidence="1">
    <location>
        <begin position="398"/>
        <end position="413"/>
    </location>
</feature>
<proteinExistence type="predicted"/>
<feature type="compositionally biased region" description="Polar residues" evidence="1">
    <location>
        <begin position="421"/>
        <end position="431"/>
    </location>
</feature>
<feature type="region of interest" description="Disordered" evidence="1">
    <location>
        <begin position="562"/>
        <end position="719"/>
    </location>
</feature>
<accession>A0A813DKF3</accession>
<evidence type="ECO:0000313" key="3">
    <source>
        <dbReference type="Proteomes" id="UP000654075"/>
    </source>
</evidence>
<keyword evidence="3" id="KW-1185">Reference proteome</keyword>
<feature type="compositionally biased region" description="Polar residues" evidence="1">
    <location>
        <begin position="569"/>
        <end position="578"/>
    </location>
</feature>
<dbReference type="Proteomes" id="UP000654075">
    <property type="component" value="Unassembled WGS sequence"/>
</dbReference>
<feature type="region of interest" description="Disordered" evidence="1">
    <location>
        <begin position="367"/>
        <end position="538"/>
    </location>
</feature>
<dbReference type="EMBL" id="CAJNNV010003091">
    <property type="protein sequence ID" value="CAE8588356.1"/>
    <property type="molecule type" value="Genomic_DNA"/>
</dbReference>
<reference evidence="2" key="1">
    <citation type="submission" date="2021-02" db="EMBL/GenBank/DDBJ databases">
        <authorList>
            <person name="Dougan E. K."/>
            <person name="Rhodes N."/>
            <person name="Thang M."/>
            <person name="Chan C."/>
        </authorList>
    </citation>
    <scope>NUCLEOTIDE SEQUENCE</scope>
</reference>
<dbReference type="PANTHER" id="PTHR12460:SF38">
    <property type="entry name" value="KINETOPLAST-ASSOCIATED PROTEIN-LIKE PROTEIN"/>
    <property type="match status" value="1"/>
</dbReference>
<feature type="compositionally biased region" description="Basic and acidic residues" evidence="1">
    <location>
        <begin position="606"/>
        <end position="622"/>
    </location>
</feature>
<protein>
    <submittedName>
        <fullName evidence="2">Uncharacterized protein</fullName>
    </submittedName>
</protein>
<evidence type="ECO:0000256" key="1">
    <source>
        <dbReference type="SAM" id="MobiDB-lite"/>
    </source>
</evidence>
<comment type="caution">
    <text evidence="2">The sequence shown here is derived from an EMBL/GenBank/DDBJ whole genome shotgun (WGS) entry which is preliminary data.</text>
</comment>
<name>A0A813DKF3_POLGL</name>
<feature type="compositionally biased region" description="Basic and acidic residues" evidence="1">
    <location>
        <begin position="638"/>
        <end position="719"/>
    </location>
</feature>
<evidence type="ECO:0000313" key="2">
    <source>
        <dbReference type="EMBL" id="CAE8588356.1"/>
    </source>
</evidence>
<feature type="compositionally biased region" description="Low complexity" evidence="1">
    <location>
        <begin position="438"/>
        <end position="483"/>
    </location>
</feature>
<gene>
    <name evidence="2" type="ORF">PGLA1383_LOCUS7157</name>
</gene>
<feature type="region of interest" description="Disordered" evidence="1">
    <location>
        <begin position="829"/>
        <end position="918"/>
    </location>
</feature>
<dbReference type="PANTHER" id="PTHR12460">
    <property type="entry name" value="CYCLIN-DEPENDENT KINASE INHIBITOR-RELATED PROTEIN"/>
    <property type="match status" value="1"/>
</dbReference>
<organism evidence="2 3">
    <name type="scientific">Polarella glacialis</name>
    <name type="common">Dinoflagellate</name>
    <dbReference type="NCBI Taxonomy" id="89957"/>
    <lineage>
        <taxon>Eukaryota</taxon>
        <taxon>Sar</taxon>
        <taxon>Alveolata</taxon>
        <taxon>Dinophyceae</taxon>
        <taxon>Suessiales</taxon>
        <taxon>Suessiaceae</taxon>
        <taxon>Polarella</taxon>
    </lineage>
</organism>